<sequence length="449" mass="49663">MPQNTPGHPQSPPEHPSKHPSALTTTRTPQQPPRRPHRHLSTLATSQLPSPLPECSHHLPSRPNTLTAMCVPSPPPEHPQHHPSTFAATHAASPPPECPHHHPPSQNSSLQASLMLGKLSHLHAFTTTYTHMPSPPKHPQRHLSTLIATHAASPPPRIRDVPMTTHPNRLALAWVPTWVEDVEAMIRAAYNKSADNPVWGICCKEFTKKAHETAHAKQELSNTESYIHTPKLEGSSMDVWDIPSGNNQDFDNPTHASWWEFHVAELLIVPGRYHAFMENGMVEQGPPNPDMGTTTSPSMADVTAMWYRVGFTPQQTNVFHDYGMEIANSIIQQDEVEEVSTHGYGVAVVDFMVLHDWIARELTPKTIERDWDYYTCRAAKEGHNNVSRIEALPASRETMLTTGAPLTRSFHDTLINWGTLDSSSPGIVHDANMGDPNNAGSGHDSPSGM</sequence>
<evidence type="ECO:0000313" key="3">
    <source>
        <dbReference type="Proteomes" id="UP000053820"/>
    </source>
</evidence>
<organism evidence="2 3">
    <name type="scientific">Hydnomerulius pinastri MD-312</name>
    <dbReference type="NCBI Taxonomy" id="994086"/>
    <lineage>
        <taxon>Eukaryota</taxon>
        <taxon>Fungi</taxon>
        <taxon>Dikarya</taxon>
        <taxon>Basidiomycota</taxon>
        <taxon>Agaricomycotina</taxon>
        <taxon>Agaricomycetes</taxon>
        <taxon>Agaricomycetidae</taxon>
        <taxon>Boletales</taxon>
        <taxon>Boletales incertae sedis</taxon>
        <taxon>Leucogyrophana</taxon>
    </lineage>
</organism>
<feature type="region of interest" description="Disordered" evidence="1">
    <location>
        <begin position="1"/>
        <end position="109"/>
    </location>
</feature>
<proteinExistence type="predicted"/>
<dbReference type="EMBL" id="KN839857">
    <property type="protein sequence ID" value="KIJ62068.1"/>
    <property type="molecule type" value="Genomic_DNA"/>
</dbReference>
<name>A0A0C9W5P1_9AGAM</name>
<keyword evidence="3" id="KW-1185">Reference proteome</keyword>
<evidence type="ECO:0000313" key="2">
    <source>
        <dbReference type="EMBL" id="KIJ62068.1"/>
    </source>
</evidence>
<gene>
    <name evidence="2" type="ORF">HYDPIDRAFT_30619</name>
</gene>
<dbReference type="AlphaFoldDB" id="A0A0C9W5P1"/>
<dbReference type="Proteomes" id="UP000053820">
    <property type="component" value="Unassembled WGS sequence"/>
</dbReference>
<evidence type="ECO:0000256" key="1">
    <source>
        <dbReference type="SAM" id="MobiDB-lite"/>
    </source>
</evidence>
<dbReference type="HOGENOM" id="CLU_609814_0_0_1"/>
<feature type="region of interest" description="Disordered" evidence="1">
    <location>
        <begin position="426"/>
        <end position="449"/>
    </location>
</feature>
<reference evidence="2 3" key="1">
    <citation type="submission" date="2014-04" db="EMBL/GenBank/DDBJ databases">
        <title>Evolutionary Origins and Diversification of the Mycorrhizal Mutualists.</title>
        <authorList>
            <consortium name="DOE Joint Genome Institute"/>
            <consortium name="Mycorrhizal Genomics Consortium"/>
            <person name="Kohler A."/>
            <person name="Kuo A."/>
            <person name="Nagy L.G."/>
            <person name="Floudas D."/>
            <person name="Copeland A."/>
            <person name="Barry K.W."/>
            <person name="Cichocki N."/>
            <person name="Veneault-Fourrey C."/>
            <person name="LaButti K."/>
            <person name="Lindquist E.A."/>
            <person name="Lipzen A."/>
            <person name="Lundell T."/>
            <person name="Morin E."/>
            <person name="Murat C."/>
            <person name="Riley R."/>
            <person name="Ohm R."/>
            <person name="Sun H."/>
            <person name="Tunlid A."/>
            <person name="Henrissat B."/>
            <person name="Grigoriev I.V."/>
            <person name="Hibbett D.S."/>
            <person name="Martin F."/>
        </authorList>
    </citation>
    <scope>NUCLEOTIDE SEQUENCE [LARGE SCALE GENOMIC DNA]</scope>
    <source>
        <strain evidence="2 3">MD-312</strain>
    </source>
</reference>
<accession>A0A0C9W5P1</accession>
<protein>
    <submittedName>
        <fullName evidence="2">Uncharacterized protein</fullName>
    </submittedName>
</protein>